<dbReference type="Pfam" id="PF13185">
    <property type="entry name" value="GAF_2"/>
    <property type="match status" value="1"/>
</dbReference>
<name>A8AWN6_STRGC</name>
<dbReference type="STRING" id="467705.SGO_0900"/>
<gene>
    <name evidence="4" type="ordered locus">SGO_0900</name>
</gene>
<dbReference type="Proteomes" id="UP000001131">
    <property type="component" value="Chromosome"/>
</dbReference>
<feature type="coiled-coil region" evidence="2">
    <location>
        <begin position="48"/>
        <end position="75"/>
    </location>
</feature>
<evidence type="ECO:0000313" key="5">
    <source>
        <dbReference type="Proteomes" id="UP000001131"/>
    </source>
</evidence>
<dbReference type="PANTHER" id="PTHR21021">
    <property type="entry name" value="GAF/PUTATIVE CYTOSKELETAL PROTEIN"/>
    <property type="match status" value="1"/>
</dbReference>
<protein>
    <submittedName>
        <fullName evidence="4">Conserved domain protein</fullName>
    </submittedName>
</protein>
<dbReference type="InterPro" id="IPR051330">
    <property type="entry name" value="Phosphatase_reg/MetRdx"/>
</dbReference>
<proteinExistence type="inferred from homology"/>
<dbReference type="SUPFAM" id="SSF55781">
    <property type="entry name" value="GAF domain-like"/>
    <property type="match status" value="1"/>
</dbReference>
<dbReference type="GO" id="GO:0033745">
    <property type="term" value="F:L-methionine-(R)-S-oxide reductase activity"/>
    <property type="evidence" value="ECO:0007669"/>
    <property type="project" value="TreeGrafter"/>
</dbReference>
<dbReference type="AlphaFoldDB" id="A8AWN6"/>
<dbReference type="InterPro" id="IPR029016">
    <property type="entry name" value="GAF-like_dom_sf"/>
</dbReference>
<dbReference type="FunFam" id="3.30.450.40:FF:000008">
    <property type="entry name" value="GAF domain-containing proteins"/>
    <property type="match status" value="1"/>
</dbReference>
<keyword evidence="5" id="KW-1185">Reference proteome</keyword>
<comment type="similarity">
    <text evidence="1">Belongs to the free Met sulfoxide reductase family.</text>
</comment>
<dbReference type="PANTHER" id="PTHR21021:SF15">
    <property type="entry name" value="FREE METHIONINE-R-SULFOXIDE REDUCTASE"/>
    <property type="match status" value="1"/>
</dbReference>
<evidence type="ECO:0000256" key="2">
    <source>
        <dbReference type="SAM" id="Coils"/>
    </source>
</evidence>
<accession>A8AWN6</accession>
<evidence type="ECO:0000259" key="3">
    <source>
        <dbReference type="Pfam" id="PF13185"/>
    </source>
</evidence>
<dbReference type="Gene3D" id="3.30.450.40">
    <property type="match status" value="1"/>
</dbReference>
<feature type="domain" description="GAF" evidence="3">
    <location>
        <begin position="90"/>
        <end position="188"/>
    </location>
</feature>
<dbReference type="GO" id="GO:0005829">
    <property type="term" value="C:cytosol"/>
    <property type="evidence" value="ECO:0007669"/>
    <property type="project" value="TreeGrafter"/>
</dbReference>
<dbReference type="InterPro" id="IPR003018">
    <property type="entry name" value="GAF"/>
</dbReference>
<evidence type="ECO:0000256" key="1">
    <source>
        <dbReference type="ARBA" id="ARBA00038454"/>
    </source>
</evidence>
<keyword evidence="2" id="KW-0175">Coiled coil</keyword>
<dbReference type="eggNOG" id="COG1956">
    <property type="taxonomic scope" value="Bacteria"/>
</dbReference>
<dbReference type="KEGG" id="sgo:SGO_0900"/>
<dbReference type="EMBL" id="CP000725">
    <property type="protein sequence ID" value="ABV10932.1"/>
    <property type="molecule type" value="Genomic_DNA"/>
</dbReference>
<evidence type="ECO:0000313" key="4">
    <source>
        <dbReference type="EMBL" id="ABV10932.1"/>
    </source>
</evidence>
<dbReference type="HOGENOM" id="CLU_077738_0_0_9"/>
<organism evidence="4 5">
    <name type="scientific">Streptococcus gordonii (strain Challis / ATCC 35105 / BCRC 15272 / CH1 / DL1 / V288)</name>
    <dbReference type="NCBI Taxonomy" id="467705"/>
    <lineage>
        <taxon>Bacteria</taxon>
        <taxon>Bacillati</taxon>
        <taxon>Bacillota</taxon>
        <taxon>Bacilli</taxon>
        <taxon>Lactobacillales</taxon>
        <taxon>Streptococcaceae</taxon>
        <taxon>Streptococcus</taxon>
    </lineage>
</organism>
<sequence length="206" mass="23076">MFLLYLLGFSLDEKFKVYFSCASYFYFKNSHQTVFFDIIDSMNTKDKISNYQILLAQLEALLEGETNALANLSNASALLNQALPHSVFTGFYLFDGSELILGPFQGGVSCVHITLGKGVCGESAEKEQTIIVDDVTQHANYISCDSRAKSEIVVPMVKDGRLLGVLDLDSALTGDYDKIDQEYLEKFVQILLEKTIWNFEMFGEKA</sequence>
<reference evidence="4 5" key="1">
    <citation type="journal article" date="2007" name="J. Bacteriol.">
        <title>Genome-wide transcriptional changes in Streptococcus gordonii in response to competence signaling peptide.</title>
        <authorList>
            <person name="Vickerman M.M."/>
            <person name="Iobst S."/>
            <person name="Jesionowski A.M."/>
            <person name="Gill S.R."/>
        </authorList>
    </citation>
    <scope>NUCLEOTIDE SEQUENCE [LARGE SCALE GENOMIC DNA]</scope>
    <source>
        <strain evidence="5">Challis / ATCC 35105 / BCRC 15272 / CH1 / DL1 / V288</strain>
    </source>
</reference>